<feature type="region of interest" description="Disordered" evidence="1">
    <location>
        <begin position="1"/>
        <end position="34"/>
    </location>
</feature>
<dbReference type="AlphaFoldDB" id="A0A1C5JHY8"/>
<name>A0A1C5JHY8_9ACTN</name>
<evidence type="ECO:0000256" key="1">
    <source>
        <dbReference type="SAM" id="MobiDB-lite"/>
    </source>
</evidence>
<dbReference type="OrthoDB" id="9849851at2"/>
<evidence type="ECO:0000313" key="3">
    <source>
        <dbReference type="Proteomes" id="UP000198215"/>
    </source>
</evidence>
<dbReference type="Proteomes" id="UP000198215">
    <property type="component" value="Chromosome I"/>
</dbReference>
<organism evidence="2 3">
    <name type="scientific">Micromonospora coxensis</name>
    <dbReference type="NCBI Taxonomy" id="356852"/>
    <lineage>
        <taxon>Bacteria</taxon>
        <taxon>Bacillati</taxon>
        <taxon>Actinomycetota</taxon>
        <taxon>Actinomycetes</taxon>
        <taxon>Micromonosporales</taxon>
        <taxon>Micromonosporaceae</taxon>
        <taxon>Micromonospora</taxon>
    </lineage>
</organism>
<dbReference type="EMBL" id="LT607753">
    <property type="protein sequence ID" value="SCG70187.1"/>
    <property type="molecule type" value="Genomic_DNA"/>
</dbReference>
<dbReference type="RefSeq" id="WP_088977922.1">
    <property type="nucleotide sequence ID" value="NZ_LT607753.1"/>
</dbReference>
<accession>A0A1C5JHY8</accession>
<sequence>MSHDPDPWHPPSRPDPAAGTLGGHGQRVDSPPIRDDQFTITLRVTADRQVWQVRVADGHRVQCLAVEHHDTEAVLVERILDAVRHGKLELAGIRHLVAADDPWADPVPSAVDSIRAFVTPVIATAE</sequence>
<protein>
    <submittedName>
        <fullName evidence="2">Uncharacterized protein</fullName>
    </submittedName>
</protein>
<evidence type="ECO:0000313" key="2">
    <source>
        <dbReference type="EMBL" id="SCG70187.1"/>
    </source>
</evidence>
<reference evidence="3" key="1">
    <citation type="submission" date="2016-06" db="EMBL/GenBank/DDBJ databases">
        <authorList>
            <person name="Varghese N."/>
            <person name="Submissions Spin"/>
        </authorList>
    </citation>
    <scope>NUCLEOTIDE SEQUENCE [LARGE SCALE GENOMIC DNA]</scope>
    <source>
        <strain evidence="3">DSM 45161</strain>
    </source>
</reference>
<proteinExistence type="predicted"/>
<keyword evidence="3" id="KW-1185">Reference proteome</keyword>
<gene>
    <name evidence="2" type="ORF">GA0070614_4652</name>
</gene>